<organism evidence="9 10">
    <name type="scientific">Nonomuraea turkmeniaca</name>
    <dbReference type="NCBI Taxonomy" id="103838"/>
    <lineage>
        <taxon>Bacteria</taxon>
        <taxon>Bacillati</taxon>
        <taxon>Actinomycetota</taxon>
        <taxon>Actinomycetes</taxon>
        <taxon>Streptosporangiales</taxon>
        <taxon>Streptosporangiaceae</taxon>
        <taxon>Nonomuraea</taxon>
    </lineage>
</organism>
<protein>
    <recommendedName>
        <fullName evidence="6">Dihydrolipoamide acetyltransferase component of pyruvate dehydrogenase complex</fullName>
        <ecNumber evidence="6">2.3.1.-</ecNumber>
    </recommendedName>
</protein>
<evidence type="ECO:0000259" key="7">
    <source>
        <dbReference type="Pfam" id="PF00198"/>
    </source>
</evidence>
<keyword evidence="4 6" id="KW-0450">Lipoyl</keyword>
<dbReference type="Gene3D" id="3.30.559.10">
    <property type="entry name" value="Chloramphenicol acetyltransferase-like domain"/>
    <property type="match status" value="1"/>
</dbReference>
<gene>
    <name evidence="9" type="ORF">ETD86_07115</name>
</gene>
<dbReference type="InterPro" id="IPR011053">
    <property type="entry name" value="Single_hybrid_motif"/>
</dbReference>
<keyword evidence="10" id="KW-1185">Reference proteome</keyword>
<evidence type="ECO:0000256" key="5">
    <source>
        <dbReference type="ARBA" id="ARBA00023315"/>
    </source>
</evidence>
<proteinExistence type="inferred from homology"/>
<comment type="caution">
    <text evidence="9">The sequence shown here is derived from an EMBL/GenBank/DDBJ whole genome shotgun (WGS) entry which is preliminary data.</text>
</comment>
<evidence type="ECO:0000259" key="8">
    <source>
        <dbReference type="Pfam" id="PF00364"/>
    </source>
</evidence>
<evidence type="ECO:0000256" key="4">
    <source>
        <dbReference type="ARBA" id="ARBA00022823"/>
    </source>
</evidence>
<accession>A0A5S4FTP8</accession>
<evidence type="ECO:0000256" key="3">
    <source>
        <dbReference type="ARBA" id="ARBA00022679"/>
    </source>
</evidence>
<keyword evidence="3 6" id="KW-0808">Transferase</keyword>
<dbReference type="SUPFAM" id="SSF51230">
    <property type="entry name" value="Single hybrid motif"/>
    <property type="match status" value="1"/>
</dbReference>
<dbReference type="InterPro" id="IPR001078">
    <property type="entry name" value="2-oxoacid_DH_actylTfrase"/>
</dbReference>
<dbReference type="InterPro" id="IPR000089">
    <property type="entry name" value="Biotin_lipoyl"/>
</dbReference>
<dbReference type="PANTHER" id="PTHR43178">
    <property type="entry name" value="DIHYDROLIPOAMIDE ACETYLTRANSFERASE COMPONENT OF PYRUVATE DEHYDROGENASE COMPLEX"/>
    <property type="match status" value="1"/>
</dbReference>
<dbReference type="EC" id="2.3.1.-" evidence="6"/>
<dbReference type="PANTHER" id="PTHR43178:SF5">
    <property type="entry name" value="LIPOAMIDE ACYLTRANSFERASE COMPONENT OF BRANCHED-CHAIN ALPHA-KETO ACID DEHYDROGENASE COMPLEX, MITOCHONDRIAL"/>
    <property type="match status" value="1"/>
</dbReference>
<evidence type="ECO:0000256" key="1">
    <source>
        <dbReference type="ARBA" id="ARBA00001938"/>
    </source>
</evidence>
<dbReference type="SUPFAM" id="SSF52777">
    <property type="entry name" value="CoA-dependent acyltransferases"/>
    <property type="match status" value="1"/>
</dbReference>
<dbReference type="EMBL" id="VCKY01000016">
    <property type="protein sequence ID" value="TMR23754.1"/>
    <property type="molecule type" value="Genomic_DNA"/>
</dbReference>
<dbReference type="Pfam" id="PF00364">
    <property type="entry name" value="Biotin_lipoyl"/>
    <property type="match status" value="1"/>
</dbReference>
<dbReference type="InterPro" id="IPR050743">
    <property type="entry name" value="2-oxoacid_DH_E2_comp"/>
</dbReference>
<feature type="domain" description="2-oxoacid dehydrogenase acyltransferase catalytic" evidence="7">
    <location>
        <begin position="137"/>
        <end position="335"/>
    </location>
</feature>
<keyword evidence="5 6" id="KW-0012">Acyltransferase</keyword>
<dbReference type="InterPro" id="IPR023213">
    <property type="entry name" value="CAT-like_dom_sf"/>
</dbReference>
<reference evidence="9 10" key="1">
    <citation type="submission" date="2019-05" db="EMBL/GenBank/DDBJ databases">
        <title>Draft genome sequence of Nonomuraea turkmeniaca DSM 43926.</title>
        <authorList>
            <person name="Saricaoglu S."/>
            <person name="Isik K."/>
        </authorList>
    </citation>
    <scope>NUCLEOTIDE SEQUENCE [LARGE SCALE GENOMIC DNA]</scope>
    <source>
        <strain evidence="9 10">DSM 43926</strain>
    </source>
</reference>
<name>A0A5S4FTP8_9ACTN</name>
<dbReference type="Gene3D" id="2.40.50.100">
    <property type="match status" value="1"/>
</dbReference>
<dbReference type="CDD" id="cd06849">
    <property type="entry name" value="lipoyl_domain"/>
    <property type="match status" value="1"/>
</dbReference>
<evidence type="ECO:0000313" key="10">
    <source>
        <dbReference type="Proteomes" id="UP000309128"/>
    </source>
</evidence>
<dbReference type="Proteomes" id="UP000309128">
    <property type="component" value="Unassembled WGS sequence"/>
</dbReference>
<dbReference type="AlphaFoldDB" id="A0A5S4FTP8"/>
<dbReference type="RefSeq" id="WP_138665294.1">
    <property type="nucleotide sequence ID" value="NZ_VCKY01000016.1"/>
</dbReference>
<sequence>MAELRMPKLNSNDAEYLLVEWLVPDGTEVKADDVVVSVETSKAVEELTADADGPLHHIAAPGTWCKPNELIANIDPAPSLSPARPSEKALSSTGTSLITAPAQALMDELGISREQVETLGRKVIRRTDIEQLKPHGIKLSKVQHAVARAVELSHQAIPAAYTVVRMNLCPALERAAAATREIRRPVGVAELFVQAVATMHADFPLFFSHIDGDQAIPATSPNVGITVDVGEGLYVPVLHDPGGLKEIATTLMKYRVAAASGSFKEADLSGANFMITLHTEGEVVLAIPFVFPGTTCALAVASPGESTYVGLAYDHRLINGREVALFLAELRRRMEAL</sequence>
<dbReference type="GO" id="GO:0031405">
    <property type="term" value="F:lipoic acid binding"/>
    <property type="evidence" value="ECO:0007669"/>
    <property type="project" value="TreeGrafter"/>
</dbReference>
<dbReference type="PROSITE" id="PS00189">
    <property type="entry name" value="LIPOYL"/>
    <property type="match status" value="1"/>
</dbReference>
<dbReference type="Pfam" id="PF00198">
    <property type="entry name" value="2-oxoacid_dh"/>
    <property type="match status" value="1"/>
</dbReference>
<dbReference type="OrthoDB" id="3681540at2"/>
<dbReference type="InterPro" id="IPR003016">
    <property type="entry name" value="2-oxoA_DH_lipoyl-BS"/>
</dbReference>
<comment type="similarity">
    <text evidence="2 6">Belongs to the 2-oxoacid dehydrogenase family.</text>
</comment>
<evidence type="ECO:0000256" key="6">
    <source>
        <dbReference type="RuleBase" id="RU003423"/>
    </source>
</evidence>
<dbReference type="GO" id="GO:0016407">
    <property type="term" value="F:acetyltransferase activity"/>
    <property type="evidence" value="ECO:0007669"/>
    <property type="project" value="TreeGrafter"/>
</dbReference>
<evidence type="ECO:0000256" key="2">
    <source>
        <dbReference type="ARBA" id="ARBA00007317"/>
    </source>
</evidence>
<feature type="domain" description="Lipoyl-binding" evidence="8">
    <location>
        <begin position="3"/>
        <end position="74"/>
    </location>
</feature>
<dbReference type="GO" id="GO:0005737">
    <property type="term" value="C:cytoplasm"/>
    <property type="evidence" value="ECO:0007669"/>
    <property type="project" value="TreeGrafter"/>
</dbReference>
<comment type="cofactor">
    <cofactor evidence="1 6">
        <name>(R)-lipoate</name>
        <dbReference type="ChEBI" id="CHEBI:83088"/>
    </cofactor>
</comment>
<evidence type="ECO:0000313" key="9">
    <source>
        <dbReference type="EMBL" id="TMR23754.1"/>
    </source>
</evidence>